<keyword evidence="3" id="KW-1185">Reference proteome</keyword>
<evidence type="ECO:0000313" key="2">
    <source>
        <dbReference type="EMBL" id="SFO13613.1"/>
    </source>
</evidence>
<name>A0A1I5EQH4_PSUAM</name>
<keyword evidence="1" id="KW-0472">Membrane</keyword>
<evidence type="ECO:0000313" key="3">
    <source>
        <dbReference type="Proteomes" id="UP000199614"/>
    </source>
</evidence>
<feature type="transmembrane region" description="Helical" evidence="1">
    <location>
        <begin position="21"/>
        <end position="43"/>
    </location>
</feature>
<reference evidence="2 3" key="1">
    <citation type="submission" date="2016-10" db="EMBL/GenBank/DDBJ databases">
        <authorList>
            <person name="de Groot N.N."/>
        </authorList>
    </citation>
    <scope>NUCLEOTIDE SEQUENCE [LARGE SCALE GENOMIC DNA]</scope>
    <source>
        <strain evidence="2 3">CGMCC 4.1877</strain>
    </source>
</reference>
<gene>
    <name evidence="2" type="ORF">SAMN05216207_103231</name>
</gene>
<accession>A0A1I5EQH4</accession>
<dbReference type="AlphaFoldDB" id="A0A1I5EQH4"/>
<feature type="transmembrane region" description="Helical" evidence="1">
    <location>
        <begin position="55"/>
        <end position="83"/>
    </location>
</feature>
<dbReference type="EMBL" id="FOUY01000032">
    <property type="protein sequence ID" value="SFO13613.1"/>
    <property type="molecule type" value="Genomic_DNA"/>
</dbReference>
<organism evidence="2 3">
    <name type="scientific">Pseudonocardia ammonioxydans</name>
    <dbReference type="NCBI Taxonomy" id="260086"/>
    <lineage>
        <taxon>Bacteria</taxon>
        <taxon>Bacillati</taxon>
        <taxon>Actinomycetota</taxon>
        <taxon>Actinomycetes</taxon>
        <taxon>Pseudonocardiales</taxon>
        <taxon>Pseudonocardiaceae</taxon>
        <taxon>Pseudonocardia</taxon>
    </lineage>
</organism>
<feature type="transmembrane region" description="Helical" evidence="1">
    <location>
        <begin position="95"/>
        <end position="116"/>
    </location>
</feature>
<dbReference type="Proteomes" id="UP000199614">
    <property type="component" value="Unassembled WGS sequence"/>
</dbReference>
<keyword evidence="1" id="KW-0812">Transmembrane</keyword>
<proteinExistence type="predicted"/>
<evidence type="ECO:0000256" key="1">
    <source>
        <dbReference type="SAM" id="Phobius"/>
    </source>
</evidence>
<protein>
    <recommendedName>
        <fullName evidence="4">DUF2269 domain-containing protein</fullName>
    </recommendedName>
</protein>
<evidence type="ECO:0008006" key="4">
    <source>
        <dbReference type="Google" id="ProtNLM"/>
    </source>
</evidence>
<keyword evidence="1" id="KW-1133">Transmembrane helix</keyword>
<dbReference type="STRING" id="260086.SAMN05216207_103231"/>
<dbReference type="OrthoDB" id="8082651at2"/>
<sequence length="168" mass="17414">MTTVAGRAAPVRRLGRTARSWVRSTHVVLAVGWTGLSAVMLVLPAAALVQGAGAAFVAPAMAVVGGGIIPIFAVGTVLTGAALGLGTAWGLFRHYWVVVKTVLALAMIVGSVVLNTGWIDAAAQDPSLLWPLVTSSVLHQVMLLSASVLSSEKPWGRIRRLTSNQLVA</sequence>
<feature type="transmembrane region" description="Helical" evidence="1">
    <location>
        <begin position="128"/>
        <end position="150"/>
    </location>
</feature>
<dbReference type="RefSeq" id="WP_093350528.1">
    <property type="nucleotide sequence ID" value="NZ_FOUY01000032.1"/>
</dbReference>